<dbReference type="InterPro" id="IPR009459">
    <property type="entry name" value="MucBP_dom"/>
</dbReference>
<evidence type="ECO:0000259" key="4">
    <source>
        <dbReference type="Pfam" id="PF06458"/>
    </source>
</evidence>
<feature type="transmembrane region" description="Helical" evidence="2">
    <location>
        <begin position="88"/>
        <end position="107"/>
    </location>
</feature>
<dbReference type="Pfam" id="PF06458">
    <property type="entry name" value="MucBP"/>
    <property type="match status" value="5"/>
</dbReference>
<keyword evidence="2" id="KW-0472">Membrane</keyword>
<dbReference type="Proteomes" id="UP000515928">
    <property type="component" value="Chromosome"/>
</dbReference>
<feature type="signal peptide" evidence="3">
    <location>
        <begin position="1"/>
        <end position="24"/>
    </location>
</feature>
<dbReference type="NCBIfam" id="TIGR01167">
    <property type="entry name" value="LPXTG_anchor"/>
    <property type="match status" value="1"/>
</dbReference>
<feature type="transmembrane region" description="Helical" evidence="2">
    <location>
        <begin position="114"/>
        <end position="137"/>
    </location>
</feature>
<feature type="domain" description="MucBP" evidence="4">
    <location>
        <begin position="467"/>
        <end position="528"/>
    </location>
</feature>
<keyword evidence="2" id="KW-1133">Transmembrane helix</keyword>
<dbReference type="KEGG" id="eio:H9L01_08270"/>
<evidence type="ECO:0000313" key="6">
    <source>
        <dbReference type="Proteomes" id="UP000515928"/>
    </source>
</evidence>
<dbReference type="EMBL" id="CP060715">
    <property type="protein sequence ID" value="QNN60359.1"/>
    <property type="molecule type" value="Genomic_DNA"/>
</dbReference>
<feature type="chain" id="PRO_5038841695" evidence="3">
    <location>
        <begin position="25"/>
        <end position="687"/>
    </location>
</feature>
<reference evidence="5 6" key="1">
    <citation type="submission" date="2020-08" db="EMBL/GenBank/DDBJ databases">
        <title>Genome sequence of Erysipelothrix inopinata DSM 15511T.</title>
        <authorList>
            <person name="Hyun D.-W."/>
            <person name="Bae J.-W."/>
        </authorList>
    </citation>
    <scope>NUCLEOTIDE SEQUENCE [LARGE SCALE GENOMIC DNA]</scope>
    <source>
        <strain evidence="5 6">DSM 15511</strain>
    </source>
</reference>
<gene>
    <name evidence="5" type="ORF">H9L01_08270</name>
</gene>
<keyword evidence="2" id="KW-0812">Transmembrane</keyword>
<feature type="domain" description="MucBP" evidence="4">
    <location>
        <begin position="190"/>
        <end position="251"/>
    </location>
</feature>
<evidence type="ECO:0000256" key="2">
    <source>
        <dbReference type="SAM" id="Phobius"/>
    </source>
</evidence>
<dbReference type="AlphaFoldDB" id="A0A7G9RXN4"/>
<name>A0A7G9RXN4_9FIRM</name>
<feature type="domain" description="MucBP" evidence="4">
    <location>
        <begin position="398"/>
        <end position="459"/>
    </location>
</feature>
<proteinExistence type="predicted"/>
<keyword evidence="3" id="KW-0732">Signal</keyword>
<protein>
    <submittedName>
        <fullName evidence="5">MucBP domain-containing protein</fullName>
    </submittedName>
</protein>
<organism evidence="5 6">
    <name type="scientific">Erysipelothrix inopinata</name>
    <dbReference type="NCBI Taxonomy" id="225084"/>
    <lineage>
        <taxon>Bacteria</taxon>
        <taxon>Bacillati</taxon>
        <taxon>Bacillota</taxon>
        <taxon>Erysipelotrichia</taxon>
        <taxon>Erysipelotrichales</taxon>
        <taxon>Erysipelotrichaceae</taxon>
        <taxon>Erysipelothrix</taxon>
    </lineage>
</organism>
<evidence type="ECO:0000256" key="3">
    <source>
        <dbReference type="SAM" id="SignalP"/>
    </source>
</evidence>
<keyword evidence="6" id="KW-1185">Reference proteome</keyword>
<feature type="domain" description="MucBP" evidence="4">
    <location>
        <begin position="329"/>
        <end position="390"/>
    </location>
</feature>
<accession>A0A7G9RXN4</accession>
<feature type="domain" description="MucBP" evidence="4">
    <location>
        <begin position="260"/>
        <end position="320"/>
    </location>
</feature>
<dbReference type="RefSeq" id="WP_187533488.1">
    <property type="nucleotide sequence ID" value="NZ_CBCSHU010000004.1"/>
</dbReference>
<sequence>MRKKIGLLCMVLVMSLMGATQTFALSDTKKSEITVSHINYDNLSDSEKASIIKDSSEISVTQDVYNIRMIYSKITGGNELPNTGLNSVSPFIFIGVALLAIGLMLLFKKTGKGNLFGLVILGTIIAVGAIGAMNIYADASTLIQDTTLTVTKGEAFTPKPEHIQGYKYLGYIVAAKDNPDEVVEDKEGIVEVHYQDETGNVLANKTQVKGVVNKPFKIEVVDLEGYQFIEFRGNSEGRFTIEKQTVTAIYRKNDSKVGFVTLRYHDTLGNAIKPEMKLTGGIGSVFKVDIPKISNYTFNHIENLGNALFTKEHQVITLVYDKVIKNGNLTVNYQDIDGNTIRPTKIMTGSIGSTYTVSIDMIDGYEFVKFVGNNIGLFTEQQQEVIVQYRKIVSSIGKVTIEYRDETGTPLKPNNVLSGEVGTGFEVDIPEIDGYKFKEISNPGNNTFLVEDQIITITYNKLLTEGTVLVNYHDMLGNQIKDPVTLTGVTGSSYKVEAPIIDGYQFKEFQGNFEGTFTASNQEVTVVYDKAVKYMTTVVKFKHVQNGYPTKDFIAVPDLSRYQAEVIDFSNYYLKFNEPITNRTVVVKYGEELESVTLSNWEFNINDLPKEVQLNTFYLDENGVEKESFGSYSQSQNGYIGDGSTEYGGFVDFKASLAETPIITYDENSKTVYVTYTCMYIPVIIDF</sequence>
<dbReference type="Gene3D" id="3.10.20.320">
    <property type="entry name" value="Putative peptidoglycan bound protein (lpxtg motif)"/>
    <property type="match status" value="5"/>
</dbReference>
<evidence type="ECO:0000256" key="1">
    <source>
        <dbReference type="ARBA" id="ARBA00022737"/>
    </source>
</evidence>
<keyword evidence="1" id="KW-0677">Repeat</keyword>
<evidence type="ECO:0000313" key="5">
    <source>
        <dbReference type="EMBL" id="QNN60359.1"/>
    </source>
</evidence>